<proteinExistence type="predicted"/>
<name>A0A426YS52_ENSVE</name>
<organism evidence="1 2">
    <name type="scientific">Ensete ventricosum</name>
    <name type="common">Abyssinian banana</name>
    <name type="synonym">Musa ensete</name>
    <dbReference type="NCBI Taxonomy" id="4639"/>
    <lineage>
        <taxon>Eukaryota</taxon>
        <taxon>Viridiplantae</taxon>
        <taxon>Streptophyta</taxon>
        <taxon>Embryophyta</taxon>
        <taxon>Tracheophyta</taxon>
        <taxon>Spermatophyta</taxon>
        <taxon>Magnoliopsida</taxon>
        <taxon>Liliopsida</taxon>
        <taxon>Zingiberales</taxon>
        <taxon>Musaceae</taxon>
        <taxon>Ensete</taxon>
    </lineage>
</organism>
<gene>
    <name evidence="1" type="ORF">B296_00004056</name>
</gene>
<reference evidence="1 2" key="1">
    <citation type="journal article" date="2014" name="Agronomy (Basel)">
        <title>A Draft Genome Sequence for Ensete ventricosum, the Drought-Tolerant Tree Against Hunger.</title>
        <authorList>
            <person name="Harrison J."/>
            <person name="Moore K.A."/>
            <person name="Paszkiewicz K."/>
            <person name="Jones T."/>
            <person name="Grant M."/>
            <person name="Ambacheew D."/>
            <person name="Muzemil S."/>
            <person name="Studholme D.J."/>
        </authorList>
    </citation>
    <scope>NUCLEOTIDE SEQUENCE [LARGE SCALE GENOMIC DNA]</scope>
</reference>
<evidence type="ECO:0000313" key="1">
    <source>
        <dbReference type="EMBL" id="RRT54557.1"/>
    </source>
</evidence>
<dbReference type="AlphaFoldDB" id="A0A426YS52"/>
<evidence type="ECO:0000313" key="2">
    <source>
        <dbReference type="Proteomes" id="UP000287651"/>
    </source>
</evidence>
<dbReference type="EMBL" id="AMZH03010542">
    <property type="protein sequence ID" value="RRT54557.1"/>
    <property type="molecule type" value="Genomic_DNA"/>
</dbReference>
<comment type="caution">
    <text evidence="1">The sequence shown here is derived from an EMBL/GenBank/DDBJ whole genome shotgun (WGS) entry which is preliminary data.</text>
</comment>
<accession>A0A426YS52</accession>
<dbReference type="Proteomes" id="UP000287651">
    <property type="component" value="Unassembled WGS sequence"/>
</dbReference>
<protein>
    <submittedName>
        <fullName evidence="1">Uncharacterized protein</fullName>
    </submittedName>
</protein>
<sequence length="83" mass="9236">MHRVDAVENSLGVRWELVEGIGSLLGWHKGVHKKKIETHRKIIGVAKKLAGNDGPRSNLRLPEEDYRLAARMPEAVGLAGVRF</sequence>